<dbReference type="PANTHER" id="PTHR43802:SF1">
    <property type="entry name" value="IP11341P-RELATED"/>
    <property type="match status" value="1"/>
</dbReference>
<dbReference type="InterPro" id="IPR001753">
    <property type="entry name" value="Enoyl-CoA_hydra/iso"/>
</dbReference>
<dbReference type="AlphaFoldDB" id="A0A346XXY5"/>
<dbReference type="GO" id="GO:0003824">
    <property type="term" value="F:catalytic activity"/>
    <property type="evidence" value="ECO:0007669"/>
    <property type="project" value="UniProtKB-ARBA"/>
</dbReference>
<dbReference type="Pfam" id="PF00378">
    <property type="entry name" value="ECH_1"/>
    <property type="match status" value="1"/>
</dbReference>
<evidence type="ECO:0000313" key="2">
    <source>
        <dbReference type="EMBL" id="AXV07082.1"/>
    </source>
</evidence>
<dbReference type="NCBIfam" id="NF005126">
    <property type="entry name" value="PRK06563.1"/>
    <property type="match status" value="1"/>
</dbReference>
<dbReference type="InterPro" id="IPR014748">
    <property type="entry name" value="Enoyl-CoA_hydra_C"/>
</dbReference>
<dbReference type="InterPro" id="IPR029045">
    <property type="entry name" value="ClpP/crotonase-like_dom_sf"/>
</dbReference>
<name>A0A346XXY5_9ACTN</name>
<keyword evidence="3" id="KW-1185">Reference proteome</keyword>
<sequence length="260" mass="27580">MPAAHITTRVDGHVLHIGVDRPEKRNAFDRGMLHALAEAYDRLATDDDLRVGVVSARGDHFSAGLDLADVGPAIAAGEPFVPEGMTDPFGIWGEPCPKPVVMAVQGVAFTLTIELALAADIIVAADDVRFRQLEIGRGIVPFGGATIRAVRNLGWGNAMKFLLTGEEFGAEEAHRIGLVQEVVPAGEQLAAATAIAETIAKQAPLGVQATLRQSRLSRDVSTDAAIADMHASLVPIMTSEDAAEGLRSFVERRDGVYQGK</sequence>
<dbReference type="Gene3D" id="3.90.226.10">
    <property type="entry name" value="2-enoyl-CoA Hydratase, Chain A, domain 1"/>
    <property type="match status" value="1"/>
</dbReference>
<dbReference type="SUPFAM" id="SSF52096">
    <property type="entry name" value="ClpP/crotonase"/>
    <property type="match status" value="1"/>
</dbReference>
<dbReference type="PANTHER" id="PTHR43802">
    <property type="entry name" value="ENOYL-COA HYDRATASE"/>
    <property type="match status" value="1"/>
</dbReference>
<gene>
    <name evidence="2" type="ORF">DVS28_a2401</name>
</gene>
<accession>A0A346XXY5</accession>
<dbReference type="Proteomes" id="UP000264006">
    <property type="component" value="Chromosome"/>
</dbReference>
<comment type="similarity">
    <text evidence="1">Belongs to the enoyl-CoA hydratase/isomerase family.</text>
</comment>
<dbReference type="RefSeq" id="WP_114591635.1">
    <property type="nucleotide sequence ID" value="NZ_CP031165.1"/>
</dbReference>
<organism evidence="2 3">
    <name type="scientific">Euzebya pacifica</name>
    <dbReference type="NCBI Taxonomy" id="1608957"/>
    <lineage>
        <taxon>Bacteria</taxon>
        <taxon>Bacillati</taxon>
        <taxon>Actinomycetota</taxon>
        <taxon>Nitriliruptoria</taxon>
        <taxon>Euzebyales</taxon>
    </lineage>
</organism>
<proteinExistence type="inferred from homology"/>
<reference evidence="2 3" key="1">
    <citation type="submission" date="2018-09" db="EMBL/GenBank/DDBJ databases">
        <title>Complete genome sequence of Euzebya sp. DY32-46 isolated from seawater of Pacific Ocean.</title>
        <authorList>
            <person name="Xu L."/>
            <person name="Wu Y.-H."/>
            <person name="Xu X.-W."/>
        </authorList>
    </citation>
    <scope>NUCLEOTIDE SEQUENCE [LARGE SCALE GENOMIC DNA]</scope>
    <source>
        <strain evidence="2 3">DY32-46</strain>
    </source>
</reference>
<protein>
    <submittedName>
        <fullName evidence="2">Enoyl-CoA hydratase</fullName>
    </submittedName>
</protein>
<dbReference type="OrthoDB" id="9777711at2"/>
<dbReference type="KEGG" id="euz:DVS28_a2401"/>
<dbReference type="Gene3D" id="1.10.12.10">
    <property type="entry name" value="Lyase 2-enoyl-coa Hydratase, Chain A, domain 2"/>
    <property type="match status" value="1"/>
</dbReference>
<dbReference type="CDD" id="cd06558">
    <property type="entry name" value="crotonase-like"/>
    <property type="match status" value="1"/>
</dbReference>
<evidence type="ECO:0000313" key="3">
    <source>
        <dbReference type="Proteomes" id="UP000264006"/>
    </source>
</evidence>
<evidence type="ECO:0000256" key="1">
    <source>
        <dbReference type="ARBA" id="ARBA00005254"/>
    </source>
</evidence>
<dbReference type="EMBL" id="CP031165">
    <property type="protein sequence ID" value="AXV07082.1"/>
    <property type="molecule type" value="Genomic_DNA"/>
</dbReference>